<comment type="caution">
    <text evidence="2">The sequence shown here is derived from an EMBL/GenBank/DDBJ whole genome shotgun (WGS) entry which is preliminary data.</text>
</comment>
<keyword evidence="3" id="KW-1185">Reference proteome</keyword>
<dbReference type="GO" id="GO:0008703">
    <property type="term" value="F:5-amino-6-(5-phosphoribosylamino)uracil reductase activity"/>
    <property type="evidence" value="ECO:0007669"/>
    <property type="project" value="InterPro"/>
</dbReference>
<dbReference type="InterPro" id="IPR002734">
    <property type="entry name" value="RibDG_C"/>
</dbReference>
<dbReference type="SUPFAM" id="SSF53597">
    <property type="entry name" value="Dihydrofolate reductase-like"/>
    <property type="match status" value="1"/>
</dbReference>
<dbReference type="PANTHER" id="PTHR38011">
    <property type="entry name" value="DIHYDROFOLATE REDUCTASE FAMILY PROTEIN (AFU_ORTHOLOGUE AFUA_8G06820)"/>
    <property type="match status" value="1"/>
</dbReference>
<evidence type="ECO:0000313" key="3">
    <source>
        <dbReference type="Proteomes" id="UP000028007"/>
    </source>
</evidence>
<dbReference type="EMBL" id="JNFF01000066">
    <property type="protein sequence ID" value="KEQ29663.1"/>
    <property type="molecule type" value="Genomic_DNA"/>
</dbReference>
<dbReference type="GO" id="GO:0009231">
    <property type="term" value="P:riboflavin biosynthetic process"/>
    <property type="evidence" value="ECO:0007669"/>
    <property type="project" value="InterPro"/>
</dbReference>
<feature type="domain" description="Bacterial bifunctional deaminase-reductase C-terminal" evidence="1">
    <location>
        <begin position="3"/>
        <end position="181"/>
    </location>
</feature>
<accession>A0A081PG40</accession>
<dbReference type="AlphaFoldDB" id="A0A081PG40"/>
<gene>
    <name evidence="2" type="ORF">N180_19655</name>
</gene>
<dbReference type="Gene3D" id="3.40.430.10">
    <property type="entry name" value="Dihydrofolate Reductase, subunit A"/>
    <property type="match status" value="1"/>
</dbReference>
<evidence type="ECO:0000259" key="1">
    <source>
        <dbReference type="Pfam" id="PF01872"/>
    </source>
</evidence>
<dbReference type="RefSeq" id="WP_037441539.1">
    <property type="nucleotide sequence ID" value="NZ_JNFF01000066.1"/>
</dbReference>
<protein>
    <submittedName>
        <fullName evidence="2">Deaminase</fullName>
    </submittedName>
</protein>
<reference evidence="2 3" key="1">
    <citation type="journal article" date="1992" name="Int. J. Syst. Bacteriol.">
        <title>Sphingobacterium antarcticus sp. nov. a Psychrotrophic Bacterium from the Soils of Schirmacher Oasis, Antarctica.</title>
        <authorList>
            <person name="Shivaji S."/>
            <person name="Ray M.K."/>
            <person name="Rao N.S."/>
            <person name="Saiserr L."/>
            <person name="Jagannadham M.V."/>
            <person name="Kumar G.S."/>
            <person name="Reddy G."/>
            <person name="Bhargava P.M."/>
        </authorList>
    </citation>
    <scope>NUCLEOTIDE SEQUENCE [LARGE SCALE GENOMIC DNA]</scope>
    <source>
        <strain evidence="2 3">4BY</strain>
    </source>
</reference>
<dbReference type="PANTHER" id="PTHR38011:SF11">
    <property type="entry name" value="2,5-DIAMINO-6-RIBOSYLAMINO-4(3H)-PYRIMIDINONE 5'-PHOSPHATE REDUCTASE"/>
    <property type="match status" value="1"/>
</dbReference>
<dbReference type="InterPro" id="IPR050765">
    <property type="entry name" value="Riboflavin_Biosynth_HTPR"/>
</dbReference>
<dbReference type="InterPro" id="IPR024072">
    <property type="entry name" value="DHFR-like_dom_sf"/>
</dbReference>
<dbReference type="Pfam" id="PF01872">
    <property type="entry name" value="RibD_C"/>
    <property type="match status" value="1"/>
</dbReference>
<dbReference type="eggNOG" id="COG0262">
    <property type="taxonomic scope" value="Bacteria"/>
</dbReference>
<sequence length="187" mass="20904">MRKLKLQLQMSADGYAAGLEGELDWLVWDWDDNLKAHVSKQTENVDCILLGRKLADGFIPHWQSLQENPETADASSEKMVNTPKIVFSATANAQDWKNTMVISSDAETFIRQLKSQPGKDIMVYGGCSFVSYLIDSGLIDEFHLYMNPVAIGGGLPVFRKSTENIQLRLTQSLSFSSGIVLLQYEPK</sequence>
<proteinExistence type="predicted"/>
<dbReference type="Proteomes" id="UP000028007">
    <property type="component" value="Unassembled WGS sequence"/>
</dbReference>
<name>A0A081PG40_9SPHI</name>
<evidence type="ECO:0000313" key="2">
    <source>
        <dbReference type="EMBL" id="KEQ29663.1"/>
    </source>
</evidence>
<dbReference type="OrthoDB" id="195113at2"/>
<organism evidence="2 3">
    <name type="scientific">Pedobacter antarcticus 4BY</name>
    <dbReference type="NCBI Taxonomy" id="1358423"/>
    <lineage>
        <taxon>Bacteria</taxon>
        <taxon>Pseudomonadati</taxon>
        <taxon>Bacteroidota</taxon>
        <taxon>Sphingobacteriia</taxon>
        <taxon>Sphingobacteriales</taxon>
        <taxon>Sphingobacteriaceae</taxon>
        <taxon>Pedobacter</taxon>
    </lineage>
</organism>